<dbReference type="InterPro" id="IPR057271">
    <property type="entry name" value="YagK_YfjJ_C"/>
</dbReference>
<sequence>MSLLLISTPEIEDALEHLHHTDKAIDVVLGEFIWKVMLFQEGLNRRLLTKLYNALMAYISCHSKVLVIRFDVSLYDSLPNNNTISKLRNYILKQLNSHYNSKAEFCWVREQNRHDDKCHYHCFILLDGQKVRSSYRTFDLALKAKELIIDINIHFPENCTYMILPNTLSSIQAALYRLSYLAKNWTKENNPALAKGYYFGRTKHKA</sequence>
<dbReference type="Pfam" id="PF11726">
    <property type="entry name" value="YagK_YfjJ_C"/>
    <property type="match status" value="1"/>
</dbReference>
<proteinExistence type="predicted"/>
<accession>A0ABQ4P8D8</accession>
<protein>
    <recommendedName>
        <fullName evidence="1">YagK/YfjJ C-terminal domain-containing protein</fullName>
    </recommendedName>
</protein>
<name>A0ABQ4P8D8_9GAMM</name>
<dbReference type="EMBL" id="BPEY01000017">
    <property type="protein sequence ID" value="GIU43726.1"/>
    <property type="molecule type" value="Genomic_DNA"/>
</dbReference>
<keyword evidence="3" id="KW-1185">Reference proteome</keyword>
<dbReference type="RefSeq" id="WP_220780392.1">
    <property type="nucleotide sequence ID" value="NZ_BPEY01000017.1"/>
</dbReference>
<reference evidence="2" key="1">
    <citation type="submission" date="2021-05" db="EMBL/GenBank/DDBJ databases">
        <title>Molecular characterization for Shewanella algae harboring chromosomal blaOXA-55-like strains isolated from clinical and environment sample.</title>
        <authorList>
            <person name="Ohama Y."/>
            <person name="Aoki K."/>
            <person name="Harada S."/>
            <person name="Moriya K."/>
            <person name="Ishii Y."/>
            <person name="Tateda K."/>
        </authorList>
    </citation>
    <scope>NUCLEOTIDE SEQUENCE</scope>
    <source>
        <strain evidence="2">JCM 11563</strain>
    </source>
</reference>
<organism evidence="2 3">
    <name type="scientific">Shewanella sairae</name>
    <dbReference type="NCBI Taxonomy" id="190310"/>
    <lineage>
        <taxon>Bacteria</taxon>
        <taxon>Pseudomonadati</taxon>
        <taxon>Pseudomonadota</taxon>
        <taxon>Gammaproteobacteria</taxon>
        <taxon>Alteromonadales</taxon>
        <taxon>Shewanellaceae</taxon>
        <taxon>Shewanella</taxon>
    </lineage>
</organism>
<feature type="domain" description="YagK/YfjJ C-terminal" evidence="1">
    <location>
        <begin position="62"/>
        <end position="190"/>
    </location>
</feature>
<evidence type="ECO:0000259" key="1">
    <source>
        <dbReference type="Pfam" id="PF11726"/>
    </source>
</evidence>
<evidence type="ECO:0000313" key="3">
    <source>
        <dbReference type="Proteomes" id="UP000887104"/>
    </source>
</evidence>
<evidence type="ECO:0000313" key="2">
    <source>
        <dbReference type="EMBL" id="GIU43726.1"/>
    </source>
</evidence>
<gene>
    <name evidence="2" type="ORF">TUM4438_13270</name>
</gene>
<comment type="caution">
    <text evidence="2">The sequence shown here is derived from an EMBL/GenBank/DDBJ whole genome shotgun (WGS) entry which is preliminary data.</text>
</comment>
<dbReference type="Proteomes" id="UP000887104">
    <property type="component" value="Unassembled WGS sequence"/>
</dbReference>